<gene>
    <name evidence="1" type="ORF">NEE01_15900</name>
</gene>
<accession>A0AA41ZBI4</accession>
<reference evidence="1" key="1">
    <citation type="submission" date="2022-06" db="EMBL/GenBank/DDBJ databases">
        <title>Sphingomonas sp. nov. isolated from rhizosphere soil of tomato.</title>
        <authorList>
            <person name="Dong H."/>
            <person name="Gao R."/>
        </authorList>
    </citation>
    <scope>NUCLEOTIDE SEQUENCE</scope>
    <source>
        <strain evidence="1">MMSM24</strain>
    </source>
</reference>
<name>A0AA41ZBI4_9SPHN</name>
<evidence type="ECO:0008006" key="3">
    <source>
        <dbReference type="Google" id="ProtNLM"/>
    </source>
</evidence>
<dbReference type="AlphaFoldDB" id="A0AA41ZBI4"/>
<dbReference type="EMBL" id="JANFAV010000012">
    <property type="protein sequence ID" value="MCW6536262.1"/>
    <property type="molecule type" value="Genomic_DNA"/>
</dbReference>
<dbReference type="Proteomes" id="UP001165565">
    <property type="component" value="Unassembled WGS sequence"/>
</dbReference>
<comment type="caution">
    <text evidence="1">The sequence shown here is derived from an EMBL/GenBank/DDBJ whole genome shotgun (WGS) entry which is preliminary data.</text>
</comment>
<protein>
    <recommendedName>
        <fullName evidence="3">DUF4365 domain-containing protein</fullName>
    </recommendedName>
</protein>
<proteinExistence type="predicted"/>
<sequence>MRGDDDIRGAIGSDDLGKAGEAFFELLCARAGLTANRSDRDRMGWDFTVESPVESGPLDKRLKTICHVQVKTTAKLGNVPLTLSSAGLLAMAPSPAMVVIFRTTADGAPLRGYLIHLLGQPLAKLLHRLRRAEALGRHDTNKLSITFDYKKFGMPFDPTPEALRAALLQACGPDPVVYTEEKSRQLENLGYDEGGVFADVGVRIESAEHLTRVLFGLEPLRPERIEAVDVRFGISVPYTGDMFDAVEEFTLSPPTAGFCQISVTGGAMLPAATFRAELLFAPSFDSNLRMLIKHPDFTLMFCEKEASFESTGTFSIAARPLADLVIFLRALSYLSTGKGEIVISDEGGRFPPIRLPARAGLTGPDIGDVPALAQISADWQQLLELAGVKSMALLSIDDLWGTRAVQLASDLLLRSGGGVRLEFDSASLAADGSPIFAVLFNSAGIAGESVSYAVEVVLGQCVDDPEKYESKSFRPIEVIQAVSDLDEYMEDLVARTGSKYMIHPDNIIHENPRKLPSSEIGQS</sequence>
<organism evidence="1 2">
    <name type="scientific">Sphingomonas lycopersici</name>
    <dbReference type="NCBI Taxonomy" id="2951807"/>
    <lineage>
        <taxon>Bacteria</taxon>
        <taxon>Pseudomonadati</taxon>
        <taxon>Pseudomonadota</taxon>
        <taxon>Alphaproteobacteria</taxon>
        <taxon>Sphingomonadales</taxon>
        <taxon>Sphingomonadaceae</taxon>
        <taxon>Sphingomonas</taxon>
    </lineage>
</organism>
<evidence type="ECO:0000313" key="1">
    <source>
        <dbReference type="EMBL" id="MCW6536262.1"/>
    </source>
</evidence>
<keyword evidence="2" id="KW-1185">Reference proteome</keyword>
<dbReference type="RefSeq" id="WP_265269634.1">
    <property type="nucleotide sequence ID" value="NZ_JANFAV010000012.1"/>
</dbReference>
<evidence type="ECO:0000313" key="2">
    <source>
        <dbReference type="Proteomes" id="UP001165565"/>
    </source>
</evidence>